<accession>V5FE54</accession>
<name>V5FE54_BYSSN</name>
<dbReference type="InParanoid" id="V5FE54"/>
<protein>
    <recommendedName>
        <fullName evidence="3">Geminivirus AL1 replication-associated protein catalytic domain-containing protein</fullName>
    </recommendedName>
</protein>
<dbReference type="Proteomes" id="UP000018001">
    <property type="component" value="Unassembled WGS sequence"/>
</dbReference>
<evidence type="ECO:0008006" key="3">
    <source>
        <dbReference type="Google" id="ProtNLM"/>
    </source>
</evidence>
<dbReference type="OrthoDB" id="4355886at2759"/>
<gene>
    <name evidence="1" type="ORF">PVAR5_4300</name>
</gene>
<dbReference type="HOGENOM" id="CLU_733606_0_0_1"/>
<proteinExistence type="predicted"/>
<dbReference type="GO" id="GO:0005198">
    <property type="term" value="F:structural molecule activity"/>
    <property type="evidence" value="ECO:0007669"/>
    <property type="project" value="InterPro"/>
</dbReference>
<reference evidence="2" key="1">
    <citation type="journal article" date="2014" name="Genome Announc.">
        <title>Draft genome sequence of the formaldehyde-resistant fungus Byssochlamys spectabilis No. 5 (anamorph Paecilomyces variotii No. 5) (NBRC109023).</title>
        <authorList>
            <person name="Oka T."/>
            <person name="Ekino K."/>
            <person name="Fukuda K."/>
            <person name="Nomura Y."/>
        </authorList>
    </citation>
    <scope>NUCLEOTIDE SEQUENCE [LARGE SCALE GENOMIC DNA]</scope>
    <source>
        <strain evidence="2">No. 5 / NBRC 109023</strain>
    </source>
</reference>
<dbReference type="InterPro" id="IPR001301">
    <property type="entry name" value="Gemini_AL1_CLV"/>
</dbReference>
<dbReference type="eggNOG" id="ENOG502T55N">
    <property type="taxonomic scope" value="Eukaryota"/>
</dbReference>
<evidence type="ECO:0000313" key="1">
    <source>
        <dbReference type="EMBL" id="GAD95654.1"/>
    </source>
</evidence>
<comment type="caution">
    <text evidence="1">The sequence shown here is derived from an EMBL/GenBank/DDBJ whole genome shotgun (WGS) entry which is preliminary data.</text>
</comment>
<organism evidence="1 2">
    <name type="scientific">Byssochlamys spectabilis (strain No. 5 / NBRC 109023)</name>
    <name type="common">Paecilomyces variotii</name>
    <dbReference type="NCBI Taxonomy" id="1356009"/>
    <lineage>
        <taxon>Eukaryota</taxon>
        <taxon>Fungi</taxon>
        <taxon>Dikarya</taxon>
        <taxon>Ascomycota</taxon>
        <taxon>Pezizomycotina</taxon>
        <taxon>Eurotiomycetes</taxon>
        <taxon>Eurotiomycetidae</taxon>
        <taxon>Eurotiales</taxon>
        <taxon>Thermoascaceae</taxon>
        <taxon>Paecilomyces</taxon>
    </lineage>
</organism>
<dbReference type="PRINTS" id="PR00228">
    <property type="entry name" value="GEMCOATCLVL1"/>
</dbReference>
<dbReference type="SUPFAM" id="SSF52540">
    <property type="entry name" value="P-loop containing nucleoside triphosphate hydrolases"/>
    <property type="match status" value="1"/>
</dbReference>
<sequence length="377" mass="43879">MLHRNGFVNATYYGCREHHEVTGIHYHVLANLRHQPNWSFSTARERFHLEGNDCDSLDIVTPRKYQWTNPGPFIANHVRSCESKGGIVFGKRPDLLDEEERRKWGEIRSLPTPAEKYAKLKEYWPDVYYKHFNDIQSAIDYEHQGGDFYEPLELPRFCDPQRFRVPDLIVEWRIDNLSAPRPGRRMSLLIVGDTRTGKSLLAQYIASQYGVFSEFYTEWDMGGYRRGHRCAVFHDMKRPFEYYKGVFGCQRYITAHGRDRQTQRLGWDVPSIWVCNYEDDPRYWSDAARRYIEGNAVVYEVPRSSSLYSDENYRGVTGSEEGAGPAVSSACSEPSGLRDLDDCMSVSSDLGGSMELDPDYDEKVREMNRSREIMVRH</sequence>
<keyword evidence="2" id="KW-1185">Reference proteome</keyword>
<dbReference type="EMBL" id="BAUL01000135">
    <property type="protein sequence ID" value="GAD95654.1"/>
    <property type="molecule type" value="Genomic_DNA"/>
</dbReference>
<dbReference type="InterPro" id="IPR027417">
    <property type="entry name" value="P-loop_NTPase"/>
</dbReference>
<evidence type="ECO:0000313" key="2">
    <source>
        <dbReference type="Proteomes" id="UP000018001"/>
    </source>
</evidence>
<dbReference type="AlphaFoldDB" id="V5FE54"/>